<dbReference type="GO" id="GO:0031250">
    <property type="term" value="C:anaerobic ribonucleoside-triphosphate reductase complex"/>
    <property type="evidence" value="ECO:0007669"/>
    <property type="project" value="TreeGrafter"/>
</dbReference>
<gene>
    <name evidence="5" type="ORF">HS1_000944</name>
</gene>
<proteinExistence type="predicted"/>
<dbReference type="GO" id="GO:0016539">
    <property type="term" value="P:intein-mediated protein splicing"/>
    <property type="evidence" value="ECO:0007669"/>
    <property type="project" value="InterPro"/>
</dbReference>
<dbReference type="KEGG" id="daw:HS1_000944"/>
<accession>A0A7U4QJZ6</accession>
<evidence type="ECO:0000259" key="4">
    <source>
        <dbReference type="PROSITE" id="PS51161"/>
    </source>
</evidence>
<dbReference type="InterPro" id="IPR012833">
    <property type="entry name" value="NrdD"/>
</dbReference>
<dbReference type="InterPro" id="IPR005144">
    <property type="entry name" value="ATP-cone_dom"/>
</dbReference>
<dbReference type="GO" id="GO:0006260">
    <property type="term" value="P:DNA replication"/>
    <property type="evidence" value="ECO:0007669"/>
    <property type="project" value="InterPro"/>
</dbReference>
<dbReference type="RefSeq" id="WP_066061662.1">
    <property type="nucleotide sequence ID" value="NZ_CP013015.1"/>
</dbReference>
<dbReference type="Proteomes" id="UP000070560">
    <property type="component" value="Chromosome"/>
</dbReference>
<dbReference type="PROSITE" id="PS51161">
    <property type="entry name" value="ATP_CONE"/>
    <property type="match status" value="1"/>
</dbReference>
<dbReference type="InterPro" id="IPR006141">
    <property type="entry name" value="Intein_N"/>
</dbReference>
<dbReference type="Gene3D" id="3.20.70.20">
    <property type="match status" value="2"/>
</dbReference>
<organism evidence="5 6">
    <name type="scientific">Desulfofervidus auxilii</name>
    <dbReference type="NCBI Taxonomy" id="1621989"/>
    <lineage>
        <taxon>Bacteria</taxon>
        <taxon>Pseudomonadati</taxon>
        <taxon>Thermodesulfobacteriota</taxon>
        <taxon>Candidatus Desulfofervidia</taxon>
        <taxon>Candidatus Desulfofervidales</taxon>
        <taxon>Candidatus Desulfofervidaceae</taxon>
        <taxon>Candidatus Desulfofervidus</taxon>
    </lineage>
</organism>
<evidence type="ECO:0000256" key="1">
    <source>
        <dbReference type="ARBA" id="ARBA00022741"/>
    </source>
</evidence>
<dbReference type="NCBIfam" id="TIGR02487">
    <property type="entry name" value="NrdD"/>
    <property type="match status" value="1"/>
</dbReference>
<evidence type="ECO:0000256" key="2">
    <source>
        <dbReference type="ARBA" id="ARBA00022840"/>
    </source>
</evidence>
<evidence type="ECO:0000313" key="6">
    <source>
        <dbReference type="Proteomes" id="UP000070560"/>
    </source>
</evidence>
<dbReference type="GO" id="GO:0008998">
    <property type="term" value="F:ribonucleoside-triphosphate reductase (thioredoxin) activity"/>
    <property type="evidence" value="ECO:0007669"/>
    <property type="project" value="InterPro"/>
</dbReference>
<protein>
    <submittedName>
        <fullName evidence="5">Anaerobic ribonucleoside-triphosphate reductase</fullName>
    </submittedName>
</protein>
<feature type="domain" description="ATP-cone" evidence="4">
    <location>
        <begin position="3"/>
        <end position="96"/>
    </location>
</feature>
<name>A0A7U4QJZ6_DESA2</name>
<evidence type="ECO:0000313" key="5">
    <source>
        <dbReference type="EMBL" id="AMM40748.1"/>
    </source>
</evidence>
<dbReference type="SUPFAM" id="SSF51998">
    <property type="entry name" value="PFL-like glycyl radical enzymes"/>
    <property type="match status" value="2"/>
</dbReference>
<dbReference type="SUPFAM" id="SSF51294">
    <property type="entry name" value="Hedgehog/intein (Hint) domain"/>
    <property type="match status" value="1"/>
</dbReference>
<dbReference type="PROSITE" id="PS50817">
    <property type="entry name" value="INTEIN_N_TER"/>
    <property type="match status" value="1"/>
</dbReference>
<dbReference type="NCBIfam" id="NF006126">
    <property type="entry name" value="PRK08270.1"/>
    <property type="match status" value="1"/>
</dbReference>
<dbReference type="GO" id="GO:0005524">
    <property type="term" value="F:ATP binding"/>
    <property type="evidence" value="ECO:0007669"/>
    <property type="project" value="UniProtKB-UniRule"/>
</dbReference>
<dbReference type="Pfam" id="PF03477">
    <property type="entry name" value="ATP-cone"/>
    <property type="match status" value="1"/>
</dbReference>
<dbReference type="Pfam" id="PF13597">
    <property type="entry name" value="NRDD"/>
    <property type="match status" value="2"/>
</dbReference>
<dbReference type="PANTHER" id="PTHR21075:SF0">
    <property type="entry name" value="ANAEROBIC RIBONUCLEOSIDE-TRIPHOSPHATE REDUCTASE"/>
    <property type="match status" value="1"/>
</dbReference>
<reference evidence="5 6" key="1">
    <citation type="submission" date="2015-10" db="EMBL/GenBank/DDBJ databases">
        <title>Candidatus Desulfofervidus auxilii, a hydrogenotrophic sulfate-reducing bacterium involved in the thermophilic anaerobic oxidation of methane.</title>
        <authorList>
            <person name="Krukenberg V."/>
            <person name="Richter M."/>
            <person name="Wegener G."/>
        </authorList>
    </citation>
    <scope>NUCLEOTIDE SEQUENCE [LARGE SCALE GENOMIC DNA]</scope>
    <source>
        <strain evidence="5 6">HS1</strain>
    </source>
</reference>
<dbReference type="InterPro" id="IPR036844">
    <property type="entry name" value="Hint_dom_sf"/>
</dbReference>
<evidence type="ECO:0000256" key="3">
    <source>
        <dbReference type="PROSITE-ProRule" id="PRU00492"/>
    </source>
</evidence>
<keyword evidence="2 3" id="KW-0067">ATP-binding</keyword>
<dbReference type="GO" id="GO:0009265">
    <property type="term" value="P:2'-deoxyribonucleotide biosynthetic process"/>
    <property type="evidence" value="ECO:0007669"/>
    <property type="project" value="TreeGrafter"/>
</dbReference>
<sequence length="831" mass="94610">MTGYVIKRDGKKVAFDCCRITKAVEKAFKASKEVNSPQAAAWRVTAMVLKWLDEEGKDTVHLEHIQDLVIRALHTLGYHQTEIRYAIYRHMHQQARVSRAGLLDVNDVIENYIKDHDWRVWENANIGFGFGGLLLHSAGAMIANYVLNYIYPEEIANAHREGFFHIHDLSMGITGYCCGHSLRQLLLEGFGGVTGKTSAMPPKHFGSALLQMVNYLGTLQNEWAGAQAFNNVDTLLAPFVRADCLSYKEVKQEIQQFIFNLNVTSRWGGQCVPTETECLTPQGWKKYNELKIGQKIVTFDIKTQSFKEDTLLKVNVYPYKDYLYTIGNQVVTPNHRVVVCQQDGIYKLIEAPFLLYHIDRFSIPHGYPQVKNVPLSKLKLNTLFYEGKVWCPTTKTGTFIARRNGDVFITGNSPFTNITLDFTIPEYLKKEAAIGPGGKTLDATYGDYQKEVDMINRAFLEVMLEGDAQGRIFPFPIPTYNITRDFNWDSENTKLLFEITAKYGIPYFQNFINSALKPQDVRSMCCRLNMNLKELRHKTGGLFASGDTTGSIGVVTLNLPRLAYLAKKNGEEFFALIEQYMELAKNSLEIKRKLLERNLERGLFPFTKRYLPRGFSTFFSTIGLIGMNEACLNLTGEDISAEEGQKLAIATLSFMREKLKQFQQETGHLYNLEATPAEGTSFRLAKIDKKDFPDIQTAGTDNSPYYTNSTQLPVNYTDDLVSALEHQEPLQCLYTGGTVFHCFLGERLPDTTTCKLLVKKILSNFRFPYLSITPTFSICPQHGYLSGEHFQCPQCGEECEVYSRVVGYYRPVKNWNKGKKQEFKERKTFKI</sequence>
<keyword evidence="1 3" id="KW-0547">Nucleotide-binding</keyword>
<dbReference type="CDD" id="cd01675">
    <property type="entry name" value="RNR_III"/>
    <property type="match status" value="1"/>
</dbReference>
<dbReference type="AlphaFoldDB" id="A0A7U4QJZ6"/>
<dbReference type="PANTHER" id="PTHR21075">
    <property type="entry name" value="ANAEROBIC RIBONUCLEOSIDE-TRIPHOSPHATE REDUCTASE"/>
    <property type="match status" value="1"/>
</dbReference>
<dbReference type="GO" id="GO:0004748">
    <property type="term" value="F:ribonucleoside-diphosphate reductase activity, thioredoxin disulfide as acceptor"/>
    <property type="evidence" value="ECO:0007669"/>
    <property type="project" value="TreeGrafter"/>
</dbReference>
<keyword evidence="6" id="KW-1185">Reference proteome</keyword>
<dbReference type="EMBL" id="CP013015">
    <property type="protein sequence ID" value="AMM40748.1"/>
    <property type="molecule type" value="Genomic_DNA"/>
</dbReference>